<dbReference type="PANTHER" id="PTHR18901">
    <property type="entry name" value="2-DEOXYGLUCOSE-6-PHOSPHATE PHOSPHATASE 2"/>
    <property type="match status" value="1"/>
</dbReference>
<dbReference type="InterPro" id="IPR023198">
    <property type="entry name" value="PGP-like_dom2"/>
</dbReference>
<dbReference type="InterPro" id="IPR023214">
    <property type="entry name" value="HAD_sf"/>
</dbReference>
<dbReference type="Pfam" id="PF00702">
    <property type="entry name" value="Hydrolase"/>
    <property type="match status" value="1"/>
</dbReference>
<organism evidence="1 2">
    <name type="scientific">Diplodia intermedia</name>
    <dbReference type="NCBI Taxonomy" id="856260"/>
    <lineage>
        <taxon>Eukaryota</taxon>
        <taxon>Fungi</taxon>
        <taxon>Dikarya</taxon>
        <taxon>Ascomycota</taxon>
        <taxon>Pezizomycotina</taxon>
        <taxon>Dothideomycetes</taxon>
        <taxon>Dothideomycetes incertae sedis</taxon>
        <taxon>Botryosphaeriales</taxon>
        <taxon>Botryosphaeriaceae</taxon>
        <taxon>Diplodia</taxon>
    </lineage>
</organism>
<dbReference type="Gene3D" id="1.10.150.240">
    <property type="entry name" value="Putative phosphatase, domain 2"/>
    <property type="match status" value="1"/>
</dbReference>
<comment type="caution">
    <text evidence="1">The sequence shown here is derived from an EMBL/GenBank/DDBJ whole genome shotgun (WGS) entry which is preliminary data.</text>
</comment>
<sequence length="284" mass="31231">MTDQTIKQLPAIRACLFDMDGLLIDSEDLYTICTNAVLREYGKPDLPWSIKAQMQGRPGPQAAHIFHAFAQLPITHDEFMAKQGALQREHFPKARPLPGVERLLGDLAGRTGGGVDRKKVHVALATSSHAGNYALKTAHLPDLFAVFPDENRVLGDDARIERGRGKPLPDIYLLALDTINAKLKREGAADGDLVRPEECLVFEDSVPGVEAGRRAGMQVVWCPHPGLAEEYKGREEEVLAGRTGEHKGLDDERSGRVGEIGDGWAVHLESLVDFPYERFGIEVV</sequence>
<dbReference type="SFLD" id="SFLDS00003">
    <property type="entry name" value="Haloacid_Dehalogenase"/>
    <property type="match status" value="1"/>
</dbReference>
<dbReference type="SUPFAM" id="SSF56784">
    <property type="entry name" value="HAD-like"/>
    <property type="match status" value="1"/>
</dbReference>
<evidence type="ECO:0000313" key="2">
    <source>
        <dbReference type="Proteomes" id="UP001521184"/>
    </source>
</evidence>
<dbReference type="Proteomes" id="UP001521184">
    <property type="component" value="Unassembled WGS sequence"/>
</dbReference>
<dbReference type="SFLD" id="SFLDG01129">
    <property type="entry name" value="C1.5:_HAD__Beta-PGM__Phosphata"/>
    <property type="match status" value="1"/>
</dbReference>
<keyword evidence="2" id="KW-1185">Reference proteome</keyword>
<name>A0ABR3TQD8_9PEZI</name>
<accession>A0ABR3TQD8</accession>
<dbReference type="InterPro" id="IPR036412">
    <property type="entry name" value="HAD-like_sf"/>
</dbReference>
<reference evidence="1 2" key="1">
    <citation type="journal article" date="2023" name="Plant Dis.">
        <title>First Report of Diplodia intermedia Causing Canker and Dieback Diseases on Apple Trees in Canada.</title>
        <authorList>
            <person name="Ellouze W."/>
            <person name="Ilyukhin E."/>
            <person name="Sulman M."/>
            <person name="Ali S."/>
        </authorList>
    </citation>
    <scope>NUCLEOTIDE SEQUENCE [LARGE SCALE GENOMIC DNA]</scope>
    <source>
        <strain evidence="1 2">M45-28</strain>
    </source>
</reference>
<protein>
    <recommendedName>
        <fullName evidence="3">Haloacid dehalogenase-like hydrolase</fullName>
    </recommendedName>
</protein>
<dbReference type="EMBL" id="JAKEKT020000033">
    <property type="protein sequence ID" value="KAL1642380.1"/>
    <property type="molecule type" value="Genomic_DNA"/>
</dbReference>
<dbReference type="Gene3D" id="3.40.50.1000">
    <property type="entry name" value="HAD superfamily/HAD-like"/>
    <property type="match status" value="1"/>
</dbReference>
<proteinExistence type="predicted"/>
<evidence type="ECO:0000313" key="1">
    <source>
        <dbReference type="EMBL" id="KAL1642380.1"/>
    </source>
</evidence>
<gene>
    <name evidence="1" type="ORF">SLS58_005454</name>
</gene>
<evidence type="ECO:0008006" key="3">
    <source>
        <dbReference type="Google" id="ProtNLM"/>
    </source>
</evidence>
<dbReference type="PANTHER" id="PTHR18901:SF38">
    <property type="entry name" value="PSEUDOURIDINE-5'-PHOSPHATASE"/>
    <property type="match status" value="1"/>
</dbReference>